<evidence type="ECO:0000313" key="2">
    <source>
        <dbReference type="EMBL" id="AEH45970.1"/>
    </source>
</evidence>
<dbReference type="STRING" id="667014.Thein_2122"/>
<dbReference type="EMBL" id="CP002683">
    <property type="protein sequence ID" value="AEH45970.1"/>
    <property type="molecule type" value="Genomic_DNA"/>
</dbReference>
<dbReference type="InParanoid" id="F8ADF4"/>
<reference evidence="3" key="1">
    <citation type="submission" date="2011-04" db="EMBL/GenBank/DDBJ databases">
        <title>The complete genome of Thermodesulfatator indicus DSM 15286.</title>
        <authorList>
            <person name="Lucas S."/>
            <person name="Copeland A."/>
            <person name="Lapidus A."/>
            <person name="Bruce D."/>
            <person name="Goodwin L."/>
            <person name="Pitluck S."/>
            <person name="Peters L."/>
            <person name="Kyrpides N."/>
            <person name="Mavromatis K."/>
            <person name="Pagani I."/>
            <person name="Ivanova N."/>
            <person name="Saunders L."/>
            <person name="Detter J.C."/>
            <person name="Tapia R."/>
            <person name="Han C."/>
            <person name="Land M."/>
            <person name="Hauser L."/>
            <person name="Markowitz V."/>
            <person name="Cheng J.-F."/>
            <person name="Hugenholtz P."/>
            <person name="Woyke T."/>
            <person name="Wu D."/>
            <person name="Spring S."/>
            <person name="Schroeder M."/>
            <person name="Brambilla E."/>
            <person name="Klenk H.-P."/>
            <person name="Eisen J.A."/>
        </authorList>
    </citation>
    <scope>NUCLEOTIDE SEQUENCE [LARGE SCALE GENOMIC DNA]</scope>
    <source>
        <strain evidence="3">DSM 15286 / JCM 11887 / CIR29812</strain>
    </source>
</reference>
<proteinExistence type="predicted"/>
<gene>
    <name evidence="2" type="ordered locus">Thein_2122</name>
</gene>
<feature type="region of interest" description="Disordered" evidence="1">
    <location>
        <begin position="1"/>
        <end position="33"/>
    </location>
</feature>
<organism evidence="2 3">
    <name type="scientific">Thermodesulfatator indicus (strain DSM 15286 / JCM 11887 / CIR29812)</name>
    <dbReference type="NCBI Taxonomy" id="667014"/>
    <lineage>
        <taxon>Bacteria</taxon>
        <taxon>Pseudomonadati</taxon>
        <taxon>Thermodesulfobacteriota</taxon>
        <taxon>Thermodesulfobacteria</taxon>
        <taxon>Thermodesulfobacteriales</taxon>
        <taxon>Thermodesulfatatoraceae</taxon>
        <taxon>Thermodesulfatator</taxon>
    </lineage>
</organism>
<sequence length="107" mass="11670">MVNNSHFSLTYTREDTRSADEVAQPGHYEEARSADEVISGTVLPVPSASEGISLRLLAVTAGESHCERSEAILVPSVSEGISVARRLSRRGDQSILFEFCKGFLLIF</sequence>
<evidence type="ECO:0000256" key="1">
    <source>
        <dbReference type="SAM" id="MobiDB-lite"/>
    </source>
</evidence>
<dbReference type="HOGENOM" id="CLU_2208815_0_0_0"/>
<protein>
    <submittedName>
        <fullName evidence="2">Uncharacterized protein</fullName>
    </submittedName>
</protein>
<feature type="compositionally biased region" description="Polar residues" evidence="1">
    <location>
        <begin position="1"/>
        <end position="11"/>
    </location>
</feature>
<dbReference type="AlphaFoldDB" id="F8ADF4"/>
<dbReference type="PaxDb" id="667014-Thein_2122"/>
<keyword evidence="3" id="KW-1185">Reference proteome</keyword>
<name>F8ADF4_THEID</name>
<reference evidence="2 3" key="2">
    <citation type="journal article" date="2012" name="Stand. Genomic Sci.">
        <title>Complete genome sequence of the thermophilic sulfate-reducing ocean bacterium Thermodesulfatator indicus type strain (CIR29812(T)).</title>
        <authorList>
            <person name="Anderson I."/>
            <person name="Saunders E."/>
            <person name="Lapidus A."/>
            <person name="Nolan M."/>
            <person name="Lucas S."/>
            <person name="Tice H."/>
            <person name="Del Rio T.G."/>
            <person name="Cheng J.F."/>
            <person name="Han C."/>
            <person name="Tapia R."/>
            <person name="Goodwin L.A."/>
            <person name="Pitluck S."/>
            <person name="Liolios K."/>
            <person name="Mavromatis K."/>
            <person name="Pagani I."/>
            <person name="Ivanova N."/>
            <person name="Mikhailova N."/>
            <person name="Pati A."/>
            <person name="Chen A."/>
            <person name="Palaniappan K."/>
            <person name="Land M."/>
            <person name="Hauser L."/>
            <person name="Jeffries C.D."/>
            <person name="Chang Y.J."/>
            <person name="Brambilla E.M."/>
            <person name="Rohde M."/>
            <person name="Spring S."/>
            <person name="Goker M."/>
            <person name="Detter J.C."/>
            <person name="Woyke T."/>
            <person name="Bristow J."/>
            <person name="Eisen J.A."/>
            <person name="Markowitz V."/>
            <person name="Hugenholtz P."/>
            <person name="Kyrpides N.C."/>
            <person name="Klenk H.P."/>
        </authorList>
    </citation>
    <scope>NUCLEOTIDE SEQUENCE [LARGE SCALE GENOMIC DNA]</scope>
    <source>
        <strain evidence="3">DSM 15286 / JCM 11887 / CIR29812</strain>
    </source>
</reference>
<accession>F8ADF4</accession>
<dbReference type="Proteomes" id="UP000006793">
    <property type="component" value="Chromosome"/>
</dbReference>
<evidence type="ECO:0000313" key="3">
    <source>
        <dbReference type="Proteomes" id="UP000006793"/>
    </source>
</evidence>
<dbReference type="KEGG" id="tid:Thein_2122"/>